<accession>A0AAE2D4G3</accession>
<gene>
    <name evidence="1" type="ORF">MN116_007378</name>
</gene>
<dbReference type="Proteomes" id="UP001292079">
    <property type="component" value="Unassembled WGS sequence"/>
</dbReference>
<sequence>MNRSICILKDHFTLPPEDSSARYLNELTNDEQMLKDAKLKKFFAIEQKRSKLYRSLLAKVHSNIIDDLSNHETDLSSRTITTITTPNIIQNNDKYIENSIENLSNHAKALSLYSFDYLVKSLKLKTSDLYEHKARQMRQAIRRRNYSDAERKKACHRRRNREDQILSENIKAKAEKRFLNTKSNKALQSIDYSNKNQIQINKTNISTMTMNTLYNSTDANKPIEHLNQTTDCNNQLLNKRNEATNKPQLTCSNDIDLCNLKDSKSSLENFELDDHNDEMISLWYRLSNRLDEKIPPLCLCMQYPHNNDDKIPQWLKCANNCKFHYNPEAFLKVLLDYMKSLSLP</sequence>
<dbReference type="AlphaFoldDB" id="A0AAE2D4G3"/>
<comment type="caution">
    <text evidence="1">The sequence shown here is derived from an EMBL/GenBank/DDBJ whole genome shotgun (WGS) entry which is preliminary data.</text>
</comment>
<proteinExistence type="predicted"/>
<reference evidence="1" key="2">
    <citation type="journal article" date="2023" name="Infect Dis Poverty">
        <title>Chromosome-scale genome of the human blood fluke Schistosoma mekongi and its implications for public health.</title>
        <authorList>
            <person name="Zhou M."/>
            <person name="Xu L."/>
            <person name="Xu D."/>
            <person name="Chen W."/>
            <person name="Khan J."/>
            <person name="Hu Y."/>
            <person name="Huang H."/>
            <person name="Wei H."/>
            <person name="Zhang Y."/>
            <person name="Chusongsang P."/>
            <person name="Tanasarnprasert K."/>
            <person name="Hu X."/>
            <person name="Limpanont Y."/>
            <person name="Lv Z."/>
        </authorList>
    </citation>
    <scope>NUCLEOTIDE SEQUENCE</scope>
    <source>
        <strain evidence="1">LV_2022a</strain>
    </source>
</reference>
<organism evidence="1 2">
    <name type="scientific">Schistosoma mekongi</name>
    <name type="common">Parasitic worm</name>
    <dbReference type="NCBI Taxonomy" id="38744"/>
    <lineage>
        <taxon>Eukaryota</taxon>
        <taxon>Metazoa</taxon>
        <taxon>Spiralia</taxon>
        <taxon>Lophotrochozoa</taxon>
        <taxon>Platyhelminthes</taxon>
        <taxon>Trematoda</taxon>
        <taxon>Digenea</taxon>
        <taxon>Strigeidida</taxon>
        <taxon>Schistosomatoidea</taxon>
        <taxon>Schistosomatidae</taxon>
        <taxon>Schistosoma</taxon>
    </lineage>
</organism>
<dbReference type="EMBL" id="JALJAT010000005">
    <property type="protein sequence ID" value="KAK4469870.1"/>
    <property type="molecule type" value="Genomic_DNA"/>
</dbReference>
<evidence type="ECO:0000313" key="1">
    <source>
        <dbReference type="EMBL" id="KAK4469870.1"/>
    </source>
</evidence>
<keyword evidence="2" id="KW-1185">Reference proteome</keyword>
<reference evidence="1" key="1">
    <citation type="submission" date="2022-04" db="EMBL/GenBank/DDBJ databases">
        <authorList>
            <person name="Xu L."/>
            <person name="Lv Z."/>
        </authorList>
    </citation>
    <scope>NUCLEOTIDE SEQUENCE</scope>
    <source>
        <strain evidence="1">LV_2022a</strain>
    </source>
</reference>
<name>A0AAE2D4G3_SCHME</name>
<evidence type="ECO:0000313" key="2">
    <source>
        <dbReference type="Proteomes" id="UP001292079"/>
    </source>
</evidence>
<protein>
    <submittedName>
        <fullName evidence="1">Uncharacterized protein</fullName>
    </submittedName>
</protein>